<proteinExistence type="predicted"/>
<keyword evidence="1" id="KW-0472">Membrane</keyword>
<evidence type="ECO:0000313" key="2">
    <source>
        <dbReference type="EMBL" id="CAG6761199.1"/>
    </source>
</evidence>
<accession>A0A8D9A9B2</accession>
<keyword evidence="1" id="KW-1133">Transmembrane helix</keyword>
<organism evidence="2">
    <name type="scientific">Cacopsylla melanoneura</name>
    <dbReference type="NCBI Taxonomy" id="428564"/>
    <lineage>
        <taxon>Eukaryota</taxon>
        <taxon>Metazoa</taxon>
        <taxon>Ecdysozoa</taxon>
        <taxon>Arthropoda</taxon>
        <taxon>Hexapoda</taxon>
        <taxon>Insecta</taxon>
        <taxon>Pterygota</taxon>
        <taxon>Neoptera</taxon>
        <taxon>Paraneoptera</taxon>
        <taxon>Hemiptera</taxon>
        <taxon>Sternorrhyncha</taxon>
        <taxon>Psylloidea</taxon>
        <taxon>Psyllidae</taxon>
        <taxon>Psyllinae</taxon>
        <taxon>Cacopsylla</taxon>
    </lineage>
</organism>
<feature type="transmembrane region" description="Helical" evidence="1">
    <location>
        <begin position="79"/>
        <end position="100"/>
    </location>
</feature>
<reference evidence="2" key="1">
    <citation type="submission" date="2021-05" db="EMBL/GenBank/DDBJ databases">
        <authorList>
            <person name="Alioto T."/>
            <person name="Alioto T."/>
            <person name="Gomez Garrido J."/>
        </authorList>
    </citation>
    <scope>NUCLEOTIDE SEQUENCE</scope>
</reference>
<name>A0A8D9A9B2_9HEMI</name>
<sequence length="104" mass="12121">MKNYSQMIKYNLQETEIFRFSNNFRNSKISRYKCTILYSVVMLWKCGSPANSALPIIQDVSSFFLFCLLRLIFCPLIHGFSFTCSVCEVLIFLVGTVCYLEMIE</sequence>
<dbReference type="EMBL" id="HBUF01558607">
    <property type="protein sequence ID" value="CAG6761199.1"/>
    <property type="molecule type" value="Transcribed_RNA"/>
</dbReference>
<dbReference type="EMBL" id="HBUF01395819">
    <property type="protein sequence ID" value="CAG6735484.1"/>
    <property type="molecule type" value="Transcribed_RNA"/>
</dbReference>
<protein>
    <submittedName>
        <fullName evidence="2">Uncharacterized protein</fullName>
    </submittedName>
</protein>
<dbReference type="AlphaFoldDB" id="A0A8D9A9B2"/>
<evidence type="ECO:0000256" key="1">
    <source>
        <dbReference type="SAM" id="Phobius"/>
    </source>
</evidence>
<keyword evidence="1" id="KW-0812">Transmembrane</keyword>